<organism evidence="2 3">
    <name type="scientific">Eumeta variegata</name>
    <name type="common">Bagworm moth</name>
    <name type="synonym">Eumeta japonica</name>
    <dbReference type="NCBI Taxonomy" id="151549"/>
    <lineage>
        <taxon>Eukaryota</taxon>
        <taxon>Metazoa</taxon>
        <taxon>Ecdysozoa</taxon>
        <taxon>Arthropoda</taxon>
        <taxon>Hexapoda</taxon>
        <taxon>Insecta</taxon>
        <taxon>Pterygota</taxon>
        <taxon>Neoptera</taxon>
        <taxon>Endopterygota</taxon>
        <taxon>Lepidoptera</taxon>
        <taxon>Glossata</taxon>
        <taxon>Ditrysia</taxon>
        <taxon>Tineoidea</taxon>
        <taxon>Psychidae</taxon>
        <taxon>Oiketicinae</taxon>
        <taxon>Eumeta</taxon>
    </lineage>
</organism>
<accession>A0A4C1TDR1</accession>
<reference evidence="2 3" key="1">
    <citation type="journal article" date="2019" name="Commun. Biol.">
        <title>The bagworm genome reveals a unique fibroin gene that provides high tensile strength.</title>
        <authorList>
            <person name="Kono N."/>
            <person name="Nakamura H."/>
            <person name="Ohtoshi R."/>
            <person name="Tomita M."/>
            <person name="Numata K."/>
            <person name="Arakawa K."/>
        </authorList>
    </citation>
    <scope>NUCLEOTIDE SEQUENCE [LARGE SCALE GENOMIC DNA]</scope>
</reference>
<comment type="caution">
    <text evidence="2">The sequence shown here is derived from an EMBL/GenBank/DDBJ whole genome shotgun (WGS) entry which is preliminary data.</text>
</comment>
<dbReference type="EMBL" id="BGZK01000050">
    <property type="protein sequence ID" value="GBP12255.1"/>
    <property type="molecule type" value="Genomic_DNA"/>
</dbReference>
<evidence type="ECO:0000256" key="1">
    <source>
        <dbReference type="SAM" id="MobiDB-lite"/>
    </source>
</evidence>
<name>A0A4C1TDR1_EUMVA</name>
<sequence length="233" mass="25973">MYARATHANPSTHAAPLRKISLLCFDPSYALDSNADPTLGFDPDSFLNFGAGLGSRFCSPSRLRVRYRARSNSYEAWTSAVIPLYRKTRVNHVSSERRGHNFPESHLGLGRVNGKSHVNFGIRGMQRHNHCQQKDTLEYAAWSRPRGAMTIKQGYEVSFVEHPLLEVNLLPIFRPLGHQQIIVAYNPDQVVRSPTSDRGRLSHSTTYKTDDKSNSAAAAVRVPELCPSASLAN</sequence>
<feature type="region of interest" description="Disordered" evidence="1">
    <location>
        <begin position="192"/>
        <end position="215"/>
    </location>
</feature>
<dbReference type="AlphaFoldDB" id="A0A4C1TDR1"/>
<dbReference type="Proteomes" id="UP000299102">
    <property type="component" value="Unassembled WGS sequence"/>
</dbReference>
<gene>
    <name evidence="2" type="ORF">EVAR_6423_1</name>
</gene>
<protein>
    <submittedName>
        <fullName evidence="2">Uncharacterized protein</fullName>
    </submittedName>
</protein>
<evidence type="ECO:0000313" key="2">
    <source>
        <dbReference type="EMBL" id="GBP12255.1"/>
    </source>
</evidence>
<evidence type="ECO:0000313" key="3">
    <source>
        <dbReference type="Proteomes" id="UP000299102"/>
    </source>
</evidence>
<proteinExistence type="predicted"/>
<keyword evidence="3" id="KW-1185">Reference proteome</keyword>